<name>A0A923KVD8_9FIRM</name>
<evidence type="ECO:0000313" key="1">
    <source>
        <dbReference type="EMBL" id="MBC5580686.1"/>
    </source>
</evidence>
<dbReference type="PANTHER" id="PTHR11122:SF13">
    <property type="entry name" value="GLUCOSE-6-PHOSPHATE 1-EPIMERASE"/>
    <property type="match status" value="1"/>
</dbReference>
<organism evidence="1 2">
    <name type="scientific">Anaerofilum hominis</name>
    <dbReference type="NCBI Taxonomy" id="2763016"/>
    <lineage>
        <taxon>Bacteria</taxon>
        <taxon>Bacillati</taxon>
        <taxon>Bacillota</taxon>
        <taxon>Clostridia</taxon>
        <taxon>Eubacteriales</taxon>
        <taxon>Oscillospiraceae</taxon>
        <taxon>Anaerofilum</taxon>
    </lineage>
</organism>
<dbReference type="Proteomes" id="UP000659630">
    <property type="component" value="Unassembled WGS sequence"/>
</dbReference>
<comment type="caution">
    <text evidence="1">The sequence shown here is derived from an EMBL/GenBank/DDBJ whole genome shotgun (WGS) entry which is preliminary data.</text>
</comment>
<gene>
    <name evidence="1" type="ORF">H8S23_04125</name>
</gene>
<dbReference type="InterPro" id="IPR008183">
    <property type="entry name" value="Aldose_1/G6P_1-epimerase"/>
</dbReference>
<accession>A0A923KVD8</accession>
<protein>
    <submittedName>
        <fullName evidence="1">Aldose 1-epimerase family protein</fullName>
    </submittedName>
</protein>
<dbReference type="SUPFAM" id="SSF74650">
    <property type="entry name" value="Galactose mutarotase-like"/>
    <property type="match status" value="1"/>
</dbReference>
<dbReference type="GO" id="GO:0005975">
    <property type="term" value="P:carbohydrate metabolic process"/>
    <property type="evidence" value="ECO:0007669"/>
    <property type="project" value="InterPro"/>
</dbReference>
<dbReference type="Gene3D" id="2.70.98.10">
    <property type="match status" value="1"/>
</dbReference>
<dbReference type="RefSeq" id="WP_186887022.1">
    <property type="nucleotide sequence ID" value="NZ_JACONZ010000001.1"/>
</dbReference>
<dbReference type="GO" id="GO:0016853">
    <property type="term" value="F:isomerase activity"/>
    <property type="evidence" value="ECO:0007669"/>
    <property type="project" value="InterPro"/>
</dbReference>
<dbReference type="PANTHER" id="PTHR11122">
    <property type="entry name" value="APOSPORY-ASSOCIATED PROTEIN C-RELATED"/>
    <property type="match status" value="1"/>
</dbReference>
<keyword evidence="2" id="KW-1185">Reference proteome</keyword>
<evidence type="ECO:0000313" key="2">
    <source>
        <dbReference type="Proteomes" id="UP000659630"/>
    </source>
</evidence>
<dbReference type="AlphaFoldDB" id="A0A923KVD8"/>
<proteinExistence type="predicted"/>
<dbReference type="CDD" id="cd09024">
    <property type="entry name" value="Aldose_epim_lacX"/>
    <property type="match status" value="1"/>
</dbReference>
<dbReference type="GO" id="GO:0030246">
    <property type="term" value="F:carbohydrate binding"/>
    <property type="evidence" value="ECO:0007669"/>
    <property type="project" value="InterPro"/>
</dbReference>
<dbReference type="InterPro" id="IPR037481">
    <property type="entry name" value="LacX"/>
</dbReference>
<dbReference type="Pfam" id="PF01263">
    <property type="entry name" value="Aldose_epim"/>
    <property type="match status" value="1"/>
</dbReference>
<dbReference type="InterPro" id="IPR011013">
    <property type="entry name" value="Gal_mutarotase_sf_dom"/>
</dbReference>
<dbReference type="InterPro" id="IPR014718">
    <property type="entry name" value="GH-type_carb-bd"/>
</dbReference>
<sequence>MRYTLQSGGCAAQVETLGGELVSWRDGDGAEYVWGGDPAYWSGHAPVLFPIVGALKGETTAFNGFSYRIKKHGFARRMEFRLELLEQDRAAFVLESSPETFQSFPFRFRLRVVHTVSGQGFETAYQVENLGQETLFFCLGGHAGFRCPLGEGEAFEDYRLTFEKTEQTGFLCTDAEGILSRDDRLTPDWDGRELPLGYEMFDRDVLVLEQVRSRAVRMQKGPGGPGLEFHFHGFSSLGLWTPPHKKAPFLCLEPWQGLPAFADESGAFETKPGVIRLQQSGVYSAGYSMRIKK</sequence>
<reference evidence="1" key="1">
    <citation type="submission" date="2020-08" db="EMBL/GenBank/DDBJ databases">
        <title>Genome public.</title>
        <authorList>
            <person name="Liu C."/>
            <person name="Sun Q."/>
        </authorList>
    </citation>
    <scope>NUCLEOTIDE SEQUENCE</scope>
    <source>
        <strain evidence="1">BX8</strain>
    </source>
</reference>
<dbReference type="EMBL" id="JACONZ010000001">
    <property type="protein sequence ID" value="MBC5580686.1"/>
    <property type="molecule type" value="Genomic_DNA"/>
</dbReference>